<accession>A0A4Q0VLV0</accession>
<dbReference type="RefSeq" id="WP_129031566.1">
    <property type="nucleotide sequence ID" value="NZ_CP059603.1"/>
</dbReference>
<gene>
    <name evidence="1" type="ORF">DXH47_02825</name>
</gene>
<organism evidence="1 2">
    <name type="scientific">Levilactobacillus suantsaii</name>
    <dbReference type="NCBI Taxonomy" id="2292255"/>
    <lineage>
        <taxon>Bacteria</taxon>
        <taxon>Bacillati</taxon>
        <taxon>Bacillota</taxon>
        <taxon>Bacilli</taxon>
        <taxon>Lactobacillales</taxon>
        <taxon>Lactobacillaceae</taxon>
        <taxon>Levilactobacillus</taxon>
    </lineage>
</organism>
<reference evidence="1 2" key="1">
    <citation type="submission" date="2018-08" db="EMBL/GenBank/DDBJ databases">
        <title>Lactobacillus suantsai sp. nov., isolated from traditional fermented suan-tsai in Taiwan.</title>
        <authorList>
            <person name="Huang C.-H."/>
        </authorList>
    </citation>
    <scope>NUCLEOTIDE SEQUENCE [LARGE SCALE GENOMIC DNA]</scope>
    <source>
        <strain evidence="1 2">BCRC 12945</strain>
    </source>
</reference>
<protein>
    <submittedName>
        <fullName evidence="1">Uncharacterized protein</fullName>
    </submittedName>
</protein>
<evidence type="ECO:0000313" key="1">
    <source>
        <dbReference type="EMBL" id="RXI79676.1"/>
    </source>
</evidence>
<dbReference type="OrthoDB" id="2323055at2"/>
<sequence>MKRLITNLALVTASSFTLLVGLTSPSQASSWHKGTPKALRGDYSYNTLRDAYDHIGWISFKKNTYSVSDPYPLGHNLDIKQVHYKKIGQYYRLKGKTSPMKLILKETYTADQVFYKQGKRLKNVSYKIFKAKRFTHYKGYIGYFSP</sequence>
<evidence type="ECO:0000313" key="2">
    <source>
        <dbReference type="Proteomes" id="UP000290602"/>
    </source>
</evidence>
<dbReference type="EMBL" id="QXIL01000003">
    <property type="protein sequence ID" value="RXI79676.1"/>
    <property type="molecule type" value="Genomic_DNA"/>
</dbReference>
<keyword evidence="2" id="KW-1185">Reference proteome</keyword>
<proteinExistence type="predicted"/>
<dbReference type="Proteomes" id="UP000290602">
    <property type="component" value="Unassembled WGS sequence"/>
</dbReference>
<dbReference type="AlphaFoldDB" id="A0A4Q0VLV0"/>
<comment type="caution">
    <text evidence="1">The sequence shown here is derived from an EMBL/GenBank/DDBJ whole genome shotgun (WGS) entry which is preliminary data.</text>
</comment>
<name>A0A4Q0VLV0_9LACO</name>